<gene>
    <name evidence="3" type="ORF">GPECTOR_12g529</name>
</gene>
<dbReference type="Proteomes" id="UP000075714">
    <property type="component" value="Unassembled WGS sequence"/>
</dbReference>
<evidence type="ECO:0000313" key="4">
    <source>
        <dbReference type="Proteomes" id="UP000075714"/>
    </source>
</evidence>
<accession>A0A150GNY2</accession>
<dbReference type="OrthoDB" id="533634at2759"/>
<comment type="caution">
    <text evidence="3">The sequence shown here is derived from an EMBL/GenBank/DDBJ whole genome shotgun (WGS) entry which is preliminary data.</text>
</comment>
<feature type="region of interest" description="Disordered" evidence="1">
    <location>
        <begin position="296"/>
        <end position="325"/>
    </location>
</feature>
<evidence type="ECO:0000313" key="3">
    <source>
        <dbReference type="EMBL" id="KXZ51566.1"/>
    </source>
</evidence>
<evidence type="ECO:0000256" key="1">
    <source>
        <dbReference type="SAM" id="MobiDB-lite"/>
    </source>
</evidence>
<keyword evidence="2" id="KW-1133">Transmembrane helix</keyword>
<protein>
    <submittedName>
        <fullName evidence="3">Uncharacterized protein</fullName>
    </submittedName>
</protein>
<keyword evidence="4" id="KW-1185">Reference proteome</keyword>
<dbReference type="EMBL" id="LSYV01000013">
    <property type="protein sequence ID" value="KXZ51566.1"/>
    <property type="molecule type" value="Genomic_DNA"/>
</dbReference>
<evidence type="ECO:0000256" key="2">
    <source>
        <dbReference type="SAM" id="Phobius"/>
    </source>
</evidence>
<feature type="transmembrane region" description="Helical" evidence="2">
    <location>
        <begin position="257"/>
        <end position="287"/>
    </location>
</feature>
<feature type="compositionally biased region" description="Basic and acidic residues" evidence="1">
    <location>
        <begin position="312"/>
        <end position="325"/>
    </location>
</feature>
<dbReference type="AlphaFoldDB" id="A0A150GNY2"/>
<keyword evidence="2" id="KW-0812">Transmembrane</keyword>
<reference evidence="4" key="1">
    <citation type="journal article" date="2016" name="Nat. Commun.">
        <title>The Gonium pectorale genome demonstrates co-option of cell cycle regulation during the evolution of multicellularity.</title>
        <authorList>
            <person name="Hanschen E.R."/>
            <person name="Marriage T.N."/>
            <person name="Ferris P.J."/>
            <person name="Hamaji T."/>
            <person name="Toyoda A."/>
            <person name="Fujiyama A."/>
            <person name="Neme R."/>
            <person name="Noguchi H."/>
            <person name="Minakuchi Y."/>
            <person name="Suzuki M."/>
            <person name="Kawai-Toyooka H."/>
            <person name="Smith D.R."/>
            <person name="Sparks H."/>
            <person name="Anderson J."/>
            <person name="Bakaric R."/>
            <person name="Luria V."/>
            <person name="Karger A."/>
            <person name="Kirschner M.W."/>
            <person name="Durand P.M."/>
            <person name="Michod R.E."/>
            <person name="Nozaki H."/>
            <person name="Olson B.J."/>
        </authorList>
    </citation>
    <scope>NUCLEOTIDE SEQUENCE [LARGE SCALE GENOMIC DNA]</scope>
    <source>
        <strain evidence="4">NIES-2863</strain>
    </source>
</reference>
<name>A0A150GNY2_GONPE</name>
<keyword evidence="2" id="KW-0472">Membrane</keyword>
<sequence length="325" mass="35055">MPPRRAAVLLLVGAALMAAGVFLVRGYQYGHLHRRIEEAYFTSAADGAGARKRAAQSSLLDFQASGLLETVFFARASTVGLLAADARRAEHARLWRPVGHDLAAGRSMALIVRDGPTGTESRLDLGRVVFSRERTVPAGGEARCMHDQHGVWEADYTCTVNEYLWGLCVRVARDAESGAYRLDAEPGCGGGGGGGGSGSEAGQWRRLDRRRHSLHGRLHLPLSARNATTVTVKHTRDPSLLEMEAVRRLAPNMEQQILFHAVGMALCFLGFVLLLSVAAFAAPGLLARARDLAGGRRSRRAVRRQRGGGGHGGDKDSGDELLRDY</sequence>
<organism evidence="3 4">
    <name type="scientific">Gonium pectorale</name>
    <name type="common">Green alga</name>
    <dbReference type="NCBI Taxonomy" id="33097"/>
    <lineage>
        <taxon>Eukaryota</taxon>
        <taxon>Viridiplantae</taxon>
        <taxon>Chlorophyta</taxon>
        <taxon>core chlorophytes</taxon>
        <taxon>Chlorophyceae</taxon>
        <taxon>CS clade</taxon>
        <taxon>Chlamydomonadales</taxon>
        <taxon>Volvocaceae</taxon>
        <taxon>Gonium</taxon>
    </lineage>
</organism>
<feature type="compositionally biased region" description="Basic residues" evidence="1">
    <location>
        <begin position="296"/>
        <end position="306"/>
    </location>
</feature>
<proteinExistence type="predicted"/>